<comment type="subcellular location">
    <subcellularLocation>
        <location evidence="1">Cell envelope</location>
    </subcellularLocation>
</comment>
<dbReference type="PANTHER" id="PTHR48059">
    <property type="entry name" value="POLYGALACTURONASE INHIBITOR 1"/>
    <property type="match status" value="1"/>
</dbReference>
<feature type="region of interest" description="Disordered" evidence="2">
    <location>
        <begin position="189"/>
        <end position="218"/>
    </location>
</feature>
<organism evidence="4">
    <name type="scientific">Pseudo-nitzschia australis</name>
    <dbReference type="NCBI Taxonomy" id="44445"/>
    <lineage>
        <taxon>Eukaryota</taxon>
        <taxon>Sar</taxon>
        <taxon>Stramenopiles</taxon>
        <taxon>Ochrophyta</taxon>
        <taxon>Bacillariophyta</taxon>
        <taxon>Bacillariophyceae</taxon>
        <taxon>Bacillariophycidae</taxon>
        <taxon>Bacillariales</taxon>
        <taxon>Bacillariaceae</taxon>
        <taxon>Pseudo-nitzschia</taxon>
    </lineage>
</organism>
<feature type="compositionally biased region" description="Low complexity" evidence="2">
    <location>
        <begin position="37"/>
        <end position="46"/>
    </location>
</feature>
<feature type="compositionally biased region" description="Basic and acidic residues" evidence="2">
    <location>
        <begin position="105"/>
        <end position="116"/>
    </location>
</feature>
<accession>A0A7S4ADW9</accession>
<dbReference type="InterPro" id="IPR051848">
    <property type="entry name" value="PGIP"/>
</dbReference>
<dbReference type="AlphaFoldDB" id="A0A7S4ADW9"/>
<feature type="compositionally biased region" description="Low complexity" evidence="2">
    <location>
        <begin position="195"/>
        <end position="204"/>
    </location>
</feature>
<evidence type="ECO:0000256" key="3">
    <source>
        <dbReference type="SAM" id="Phobius"/>
    </source>
</evidence>
<dbReference type="EMBL" id="HBIX01006204">
    <property type="protein sequence ID" value="CAE0712147.1"/>
    <property type="molecule type" value="Transcribed_RNA"/>
</dbReference>
<keyword evidence="3" id="KW-0472">Membrane</keyword>
<reference evidence="4" key="1">
    <citation type="submission" date="2021-01" db="EMBL/GenBank/DDBJ databases">
        <authorList>
            <person name="Corre E."/>
            <person name="Pelletier E."/>
            <person name="Niang G."/>
            <person name="Scheremetjew M."/>
            <person name="Finn R."/>
            <person name="Kale V."/>
            <person name="Holt S."/>
            <person name="Cochrane G."/>
            <person name="Meng A."/>
            <person name="Brown T."/>
            <person name="Cohen L."/>
        </authorList>
    </citation>
    <scope>NUCLEOTIDE SEQUENCE</scope>
    <source>
        <strain evidence="4">10249 10 AB</strain>
    </source>
</reference>
<evidence type="ECO:0008006" key="5">
    <source>
        <dbReference type="Google" id="ProtNLM"/>
    </source>
</evidence>
<feature type="region of interest" description="Disordered" evidence="2">
    <location>
        <begin position="35"/>
        <end position="154"/>
    </location>
</feature>
<dbReference type="InterPro" id="IPR001611">
    <property type="entry name" value="Leu-rich_rpt"/>
</dbReference>
<evidence type="ECO:0000313" key="4">
    <source>
        <dbReference type="EMBL" id="CAE0712147.1"/>
    </source>
</evidence>
<evidence type="ECO:0000256" key="1">
    <source>
        <dbReference type="ARBA" id="ARBA00004196"/>
    </source>
</evidence>
<dbReference type="Pfam" id="PF00560">
    <property type="entry name" value="LRR_1"/>
    <property type="match status" value="1"/>
</dbReference>
<protein>
    <recommendedName>
        <fullName evidence="5">L domain-like protein</fullName>
    </recommendedName>
</protein>
<feature type="transmembrane region" description="Helical" evidence="3">
    <location>
        <begin position="163"/>
        <end position="185"/>
    </location>
</feature>
<dbReference type="Gene3D" id="3.80.10.10">
    <property type="entry name" value="Ribonuclease Inhibitor"/>
    <property type="match status" value="1"/>
</dbReference>
<keyword evidence="3" id="KW-0812">Transmembrane</keyword>
<feature type="compositionally biased region" description="Low complexity" evidence="2">
    <location>
        <begin position="137"/>
        <end position="150"/>
    </location>
</feature>
<feature type="compositionally biased region" description="Low complexity" evidence="2">
    <location>
        <begin position="84"/>
        <end position="97"/>
    </location>
</feature>
<gene>
    <name evidence="4" type="ORF">PAUS00366_LOCUS4899</name>
</gene>
<feature type="compositionally biased region" description="Polar residues" evidence="2">
    <location>
        <begin position="58"/>
        <end position="67"/>
    </location>
</feature>
<dbReference type="SUPFAM" id="SSF52058">
    <property type="entry name" value="L domain-like"/>
    <property type="match status" value="1"/>
</dbReference>
<dbReference type="PANTHER" id="PTHR48059:SF30">
    <property type="entry name" value="OS06G0587000 PROTEIN"/>
    <property type="match status" value="1"/>
</dbReference>
<sequence length="596" mass="66173">MTKDGVLFPKNSPNRIKFLHWPEENEIVDPRFVGTIASSSSPSTTAHAHDDNGHNHKNTSTYSSAPYSFSPDKQKEVPGNSNANVNTTIKTTNTSSTTEEDEDDRGDHRDYDENHDNSTLPTDTKGKNKNKNKNETSNQNHSNSNSNSNSNRDRMNSMTKRELFLAAFVFCAIVGIVVTVTAIVFGSKNNKKGRTVPSSPTTTPSDKDTTGPPPSVAIPKLSVKNEWKLVYSAIRDNPVTNSLLSSQDGDEEEELLSEDPSFYKDLVTGMVFSEDHRDWIPAELPLSGDNDDMVSMYGMTTTDNIRIPAAYANSNGNAANNKKRTLTPNQKATAWLLYHDQRKDPNESVWRWALASIYFKMGGPGWTIFRPSTNKGNVNGNVNGNGNVNVNDNGNEYEPKWFTSASLCDWERLEGCNSHPYKTQLSQKSLLRFQKRYRQQLPVELDFAESNLTGGIATEFALLKLYNNSDDNANTTINAYTNTSTVVRSITLTENQLIGEIPGRVFEELFPSLGKLYLDSNQLTGTIPSELGGLDALYVQNNDLKGDWPEEFCVDNNNDKNNIDGENEAKSAVVDDFGLDCNTVECSCCGILQCYY</sequence>
<name>A0A7S4ADW9_9STRA</name>
<keyword evidence="3" id="KW-1133">Transmembrane helix</keyword>
<evidence type="ECO:0000256" key="2">
    <source>
        <dbReference type="SAM" id="MobiDB-lite"/>
    </source>
</evidence>
<proteinExistence type="predicted"/>
<dbReference type="InterPro" id="IPR032675">
    <property type="entry name" value="LRR_dom_sf"/>
</dbReference>